<sequence length="398" mass="42534">MVQALRSKLAASSLITSEVPYPPSVSTDYESPVASGGGDYVTTISLGTPAKVFSVIADTGSDLIWIQCKPCQACFNQKDPIFDPEGSSSYTTMSCGDTLCDSLPRKSCSPNCDYSYGYGDGSGTRGTLSSETVTLTSTQGEKLAAKNIAFGCGHLNRGSFNDASGLVGLGRGNLSFVSQLGDLFGHKFSYCLVPWRDAPSKTSPMFFGDESSSHSSGKKLHYAFTPMIHNPAMESFYYVKLKDISIAGRALRIPAGSFDIKPDGSGGMIFDSGTTLTLLPDAPYQIVLRALRSKVSFPEIDGSSAGLDLCYDVSGSKASYKKKIPAMVFHFEGADHQLPVENYFIAANDAGTIVCLAMVSSNMDIGIYGNMMQQNFRVMYDIGSSKIGWAPSQCDSSQ</sequence>
<dbReference type="eggNOG" id="KOG1339">
    <property type="taxonomic scope" value="Eukaryota"/>
</dbReference>
<comment type="similarity">
    <text evidence="1 11">Belongs to the peptidase A1 family.</text>
</comment>
<dbReference type="PRINTS" id="PR00792">
    <property type="entry name" value="PEPSIN"/>
</dbReference>
<dbReference type="InterPro" id="IPR034161">
    <property type="entry name" value="Pepsin-like_plant"/>
</dbReference>
<feature type="active site" evidence="10">
    <location>
        <position position="58"/>
    </location>
</feature>
<dbReference type="GO" id="GO:0004190">
    <property type="term" value="F:aspartic-type endopeptidase activity"/>
    <property type="evidence" value="ECO:0000318"/>
    <property type="project" value="GO_Central"/>
</dbReference>
<evidence type="ECO:0000256" key="8">
    <source>
        <dbReference type="ARBA" id="ARBA00053221"/>
    </source>
</evidence>
<dbReference type="InterPro" id="IPR032799">
    <property type="entry name" value="TAXi_C"/>
</dbReference>
<dbReference type="AlphaFoldDB" id="D8QQ45"/>
<dbReference type="InterPro" id="IPR021109">
    <property type="entry name" value="Peptidase_aspartic_dom_sf"/>
</dbReference>
<evidence type="ECO:0000256" key="3">
    <source>
        <dbReference type="ARBA" id="ARBA00022729"/>
    </source>
</evidence>
<dbReference type="Gene3D" id="2.40.70.10">
    <property type="entry name" value="Acid Proteases"/>
    <property type="match status" value="2"/>
</dbReference>
<dbReference type="Pfam" id="PF14541">
    <property type="entry name" value="TAXi_C"/>
    <property type="match status" value="1"/>
</dbReference>
<protein>
    <recommendedName>
        <fullName evidence="9">nepenthesin</fullName>
        <ecNumber evidence="9">3.4.23.12</ecNumber>
    </recommendedName>
</protein>
<evidence type="ECO:0000256" key="5">
    <source>
        <dbReference type="ARBA" id="ARBA00022801"/>
    </source>
</evidence>
<evidence type="ECO:0000313" key="13">
    <source>
        <dbReference type="EMBL" id="EFJ37726.1"/>
    </source>
</evidence>
<dbReference type="EMBL" id="GL377565">
    <property type="protein sequence ID" value="EFJ37726.1"/>
    <property type="molecule type" value="Genomic_DNA"/>
</dbReference>
<evidence type="ECO:0000256" key="11">
    <source>
        <dbReference type="RuleBase" id="RU000454"/>
    </source>
</evidence>
<organism evidence="14">
    <name type="scientific">Selaginella moellendorffii</name>
    <name type="common">Spikemoss</name>
    <dbReference type="NCBI Taxonomy" id="88036"/>
    <lineage>
        <taxon>Eukaryota</taxon>
        <taxon>Viridiplantae</taxon>
        <taxon>Streptophyta</taxon>
        <taxon>Embryophyta</taxon>
        <taxon>Tracheophyta</taxon>
        <taxon>Lycopodiopsida</taxon>
        <taxon>Selaginellales</taxon>
        <taxon>Selaginellaceae</taxon>
        <taxon>Selaginella</taxon>
    </lineage>
</organism>
<keyword evidence="14" id="KW-1185">Reference proteome</keyword>
<feature type="active site" evidence="10">
    <location>
        <position position="271"/>
    </location>
</feature>
<dbReference type="FunCoup" id="D8QQ45">
    <property type="interactions" value="22"/>
</dbReference>
<evidence type="ECO:0000256" key="9">
    <source>
        <dbReference type="ARBA" id="ARBA00067063"/>
    </source>
</evidence>
<evidence type="ECO:0000256" key="6">
    <source>
        <dbReference type="ARBA" id="ARBA00023180"/>
    </source>
</evidence>
<dbReference type="GO" id="GO:0006508">
    <property type="term" value="P:proteolysis"/>
    <property type="evidence" value="ECO:0007669"/>
    <property type="project" value="UniProtKB-KW"/>
</dbReference>
<evidence type="ECO:0000256" key="7">
    <source>
        <dbReference type="ARBA" id="ARBA00051299"/>
    </source>
</evidence>
<keyword evidence="5 11" id="KW-0378">Hydrolase</keyword>
<comment type="catalytic activity">
    <reaction evidence="7">
        <text>Similar to pepsin, but also cleaves on either side of Asp and at Lys-|-Arg.</text>
        <dbReference type="EC" id="3.4.23.12"/>
    </reaction>
</comment>
<dbReference type="GO" id="GO:0005576">
    <property type="term" value="C:extracellular region"/>
    <property type="evidence" value="ECO:0000318"/>
    <property type="project" value="GO_Central"/>
</dbReference>
<dbReference type="MEROPS" id="A01.050"/>
<dbReference type="KEGG" id="smo:SELMODRAFT_75184"/>
<keyword evidence="4 11" id="KW-0064">Aspartyl protease</keyword>
<dbReference type="FunFam" id="2.40.70.10:FF:000016">
    <property type="entry name" value="Probable aspartic protease At2g35615"/>
    <property type="match status" value="1"/>
</dbReference>
<feature type="domain" description="Peptidase A1" evidence="12">
    <location>
        <begin position="40"/>
        <end position="390"/>
    </location>
</feature>
<accession>D8QQ45</accession>
<dbReference type="PANTHER" id="PTHR47967:SF128">
    <property type="entry name" value="ASPARTIC PROTEINASE CDR1-LIKE"/>
    <property type="match status" value="1"/>
</dbReference>
<proteinExistence type="inferred from homology"/>
<evidence type="ECO:0000256" key="4">
    <source>
        <dbReference type="ARBA" id="ARBA00022750"/>
    </source>
</evidence>
<dbReference type="PROSITE" id="PS51767">
    <property type="entry name" value="PEPTIDASE_A1"/>
    <property type="match status" value="1"/>
</dbReference>
<dbReference type="SUPFAM" id="SSF50630">
    <property type="entry name" value="Acid proteases"/>
    <property type="match status" value="1"/>
</dbReference>
<evidence type="ECO:0000256" key="2">
    <source>
        <dbReference type="ARBA" id="ARBA00022670"/>
    </source>
</evidence>
<gene>
    <name evidence="13" type="ORF">SELMODRAFT_75184</name>
</gene>
<keyword evidence="3" id="KW-0732">Signal</keyword>
<dbReference type="CDD" id="cd05476">
    <property type="entry name" value="pepsin_A_like_plant"/>
    <property type="match status" value="1"/>
</dbReference>
<evidence type="ECO:0000256" key="1">
    <source>
        <dbReference type="ARBA" id="ARBA00007447"/>
    </source>
</evidence>
<evidence type="ECO:0000256" key="10">
    <source>
        <dbReference type="PIRSR" id="PIRSR601461-1"/>
    </source>
</evidence>
<dbReference type="HOGENOM" id="CLU_005738_1_3_1"/>
<dbReference type="InterPro" id="IPR001461">
    <property type="entry name" value="Aspartic_peptidase_A1"/>
</dbReference>
<dbReference type="Proteomes" id="UP000001514">
    <property type="component" value="Unassembled WGS sequence"/>
</dbReference>
<evidence type="ECO:0000313" key="14">
    <source>
        <dbReference type="Proteomes" id="UP000001514"/>
    </source>
</evidence>
<dbReference type="EC" id="3.4.23.12" evidence="9"/>
<dbReference type="Pfam" id="PF14543">
    <property type="entry name" value="TAXi_N"/>
    <property type="match status" value="1"/>
</dbReference>
<dbReference type="PROSITE" id="PS00141">
    <property type="entry name" value="ASP_PROTEASE"/>
    <property type="match status" value="2"/>
</dbReference>
<evidence type="ECO:0000259" key="12">
    <source>
        <dbReference type="PROSITE" id="PS51767"/>
    </source>
</evidence>
<dbReference type="Gramene" id="EFJ37726">
    <property type="protein sequence ID" value="EFJ37726"/>
    <property type="gene ID" value="SELMODRAFT_75184"/>
</dbReference>
<name>D8QQ45_SELML</name>
<comment type="function">
    <text evidence="8">Extracellular proteinase found in the pitcher fluid of carnivorous plants. Digest prey for nitrogen uptake.</text>
</comment>
<dbReference type="PANTHER" id="PTHR47967">
    <property type="entry name" value="OS07G0603500 PROTEIN-RELATED"/>
    <property type="match status" value="1"/>
</dbReference>
<dbReference type="FunFam" id="2.40.70.10:FF:000033">
    <property type="entry name" value="Aspartyl protease family protein"/>
    <property type="match status" value="1"/>
</dbReference>
<reference evidence="13 14" key="1">
    <citation type="journal article" date="2011" name="Science">
        <title>The Selaginella genome identifies genetic changes associated with the evolution of vascular plants.</title>
        <authorList>
            <person name="Banks J.A."/>
            <person name="Nishiyama T."/>
            <person name="Hasebe M."/>
            <person name="Bowman J.L."/>
            <person name="Gribskov M."/>
            <person name="dePamphilis C."/>
            <person name="Albert V.A."/>
            <person name="Aono N."/>
            <person name="Aoyama T."/>
            <person name="Ambrose B.A."/>
            <person name="Ashton N.W."/>
            <person name="Axtell M.J."/>
            <person name="Barker E."/>
            <person name="Barker M.S."/>
            <person name="Bennetzen J.L."/>
            <person name="Bonawitz N.D."/>
            <person name="Chapple C."/>
            <person name="Cheng C."/>
            <person name="Correa L.G."/>
            <person name="Dacre M."/>
            <person name="DeBarry J."/>
            <person name="Dreyer I."/>
            <person name="Elias M."/>
            <person name="Engstrom E.M."/>
            <person name="Estelle M."/>
            <person name="Feng L."/>
            <person name="Finet C."/>
            <person name="Floyd S.K."/>
            <person name="Frommer W.B."/>
            <person name="Fujita T."/>
            <person name="Gramzow L."/>
            <person name="Gutensohn M."/>
            <person name="Harholt J."/>
            <person name="Hattori M."/>
            <person name="Heyl A."/>
            <person name="Hirai T."/>
            <person name="Hiwatashi Y."/>
            <person name="Ishikawa M."/>
            <person name="Iwata M."/>
            <person name="Karol K.G."/>
            <person name="Koehler B."/>
            <person name="Kolukisaoglu U."/>
            <person name="Kubo M."/>
            <person name="Kurata T."/>
            <person name="Lalonde S."/>
            <person name="Li K."/>
            <person name="Li Y."/>
            <person name="Litt A."/>
            <person name="Lyons E."/>
            <person name="Manning G."/>
            <person name="Maruyama T."/>
            <person name="Michael T.P."/>
            <person name="Mikami K."/>
            <person name="Miyazaki S."/>
            <person name="Morinaga S."/>
            <person name="Murata T."/>
            <person name="Mueller-Roeber B."/>
            <person name="Nelson D.R."/>
            <person name="Obara M."/>
            <person name="Oguri Y."/>
            <person name="Olmstead R.G."/>
            <person name="Onodera N."/>
            <person name="Petersen B.L."/>
            <person name="Pils B."/>
            <person name="Prigge M."/>
            <person name="Rensing S.A."/>
            <person name="Riano-Pachon D.M."/>
            <person name="Roberts A.W."/>
            <person name="Sato Y."/>
            <person name="Scheller H.V."/>
            <person name="Schulz B."/>
            <person name="Schulz C."/>
            <person name="Shakirov E.V."/>
            <person name="Shibagaki N."/>
            <person name="Shinohara N."/>
            <person name="Shippen D.E."/>
            <person name="Soerensen I."/>
            <person name="Sotooka R."/>
            <person name="Sugimoto N."/>
            <person name="Sugita M."/>
            <person name="Sumikawa N."/>
            <person name="Tanurdzic M."/>
            <person name="Theissen G."/>
            <person name="Ulvskov P."/>
            <person name="Wakazuki S."/>
            <person name="Weng J.K."/>
            <person name="Willats W.W."/>
            <person name="Wipf D."/>
            <person name="Wolf P.G."/>
            <person name="Yang L."/>
            <person name="Zimmer A.D."/>
            <person name="Zhu Q."/>
            <person name="Mitros T."/>
            <person name="Hellsten U."/>
            <person name="Loque D."/>
            <person name="Otillar R."/>
            <person name="Salamov A."/>
            <person name="Schmutz J."/>
            <person name="Shapiro H."/>
            <person name="Lindquist E."/>
            <person name="Lucas S."/>
            <person name="Rokhsar D."/>
            <person name="Grigoriev I.V."/>
        </authorList>
    </citation>
    <scope>NUCLEOTIDE SEQUENCE [LARGE SCALE GENOMIC DNA]</scope>
</reference>
<dbReference type="InterPro" id="IPR033121">
    <property type="entry name" value="PEPTIDASE_A1"/>
</dbReference>
<dbReference type="OMA" id="FQDSNST"/>
<dbReference type="InterPro" id="IPR001969">
    <property type="entry name" value="Aspartic_peptidase_AS"/>
</dbReference>
<keyword evidence="2 11" id="KW-0645">Protease</keyword>
<dbReference type="InterPro" id="IPR032861">
    <property type="entry name" value="TAXi_N"/>
</dbReference>
<keyword evidence="6" id="KW-0325">Glycoprotein</keyword>
<dbReference type="InterPro" id="IPR051708">
    <property type="entry name" value="Plant_Aspart_Prot_A1"/>
</dbReference>
<dbReference type="InParanoid" id="D8QQ45"/>